<dbReference type="SUPFAM" id="SSF50199">
    <property type="entry name" value="Staphylococcal nuclease"/>
    <property type="match status" value="1"/>
</dbReference>
<reference evidence="1" key="1">
    <citation type="submission" date="2018-06" db="EMBL/GenBank/DDBJ databases">
        <authorList>
            <person name="Zhirakovskaya E."/>
        </authorList>
    </citation>
    <scope>NUCLEOTIDE SEQUENCE</scope>
</reference>
<dbReference type="Gene3D" id="2.40.50.90">
    <property type="match status" value="1"/>
</dbReference>
<dbReference type="InterPro" id="IPR035437">
    <property type="entry name" value="SNase_OB-fold_sf"/>
</dbReference>
<protein>
    <recommendedName>
        <fullName evidence="2">TNase-like domain-containing protein</fullName>
    </recommendedName>
</protein>
<accession>A0A3B0WHL0</accession>
<proteinExistence type="predicted"/>
<name>A0A3B0WHL0_9ZZZZ</name>
<gene>
    <name evidence="1" type="ORF">MNBD_GAMMA05-2025</name>
</gene>
<evidence type="ECO:0008006" key="2">
    <source>
        <dbReference type="Google" id="ProtNLM"/>
    </source>
</evidence>
<dbReference type="EMBL" id="UOFE01000023">
    <property type="protein sequence ID" value="VAW51970.1"/>
    <property type="molecule type" value="Genomic_DNA"/>
</dbReference>
<evidence type="ECO:0000313" key="1">
    <source>
        <dbReference type="EMBL" id="VAW51970.1"/>
    </source>
</evidence>
<organism evidence="1">
    <name type="scientific">hydrothermal vent metagenome</name>
    <dbReference type="NCBI Taxonomy" id="652676"/>
    <lineage>
        <taxon>unclassified sequences</taxon>
        <taxon>metagenomes</taxon>
        <taxon>ecological metagenomes</taxon>
    </lineage>
</organism>
<dbReference type="AlphaFoldDB" id="A0A3B0WHL0"/>
<sequence length="164" mass="18345">MKKLITNITLLTALILLLFNPAIAETFSSYAFVNDDGTLRIKKKNIHLYGIHIPSTSKNCRTNQHPPVCGERAALALEFKIKSFIRCEIKSENPNGSLTGQCFANYSNFEEGEDLSAYLLERGWAVALPDAPIDYHTLEKIARSRGMGVWGIAIDRPFISPFNQ</sequence>